<dbReference type="Pfam" id="PF06398">
    <property type="entry name" value="Pex24p"/>
    <property type="match status" value="1"/>
</dbReference>
<dbReference type="InterPro" id="IPR010482">
    <property type="entry name" value="TECPR1-like_DysF"/>
</dbReference>
<accession>A0A9P8TDA8</accession>
<evidence type="ECO:0000256" key="4">
    <source>
        <dbReference type="ARBA" id="ARBA00023136"/>
    </source>
</evidence>
<sequence>MESMVNNLWSSWDTLSQATASTGGDADAASVASKHSPQDSKMAASSMIWSSFSDPQKTPPTKRASSSFFDDMFASSKDHSTTLTDKVFERFLSMALPTTTTQDGEELQSILERIEMQKSRPQLSLNVMSKNAIQLLSRLSVPFVLIDQVIIIFSWSKPLYTLTFLNVATLLILKPILLLSLPFFYTCFGIIVPAYMKRHPPDKHTILQNRNPVPADGPSVSHVDVPRPVPELSREFVLNFTDLQNHMLLYVMSYDFVTSLIVKYLYFKDENITIFIFVALLTSGILLTLFGAQFLSTMLPFIKVTLSVGLWAATIAMHPNYRSSLLDMLYSEDTRLRLLTMSNRLELWLNKELNLREQKEVKETEIFELQHLNPETHNWQLICFSSDPYPANSHTRLNNLPLVGTLHLSQVKPPEGWRFVDVETAVNTRSVDGWLLDLTPEGWIKENFLNETMDIDEDEKWCYDLVTKFSYQAGLTTNEKKIRGEVRRRRWIRYCIRDIWDEDDQMEDTVGHRRNKSIESSNSLHPVKSIDSVDG</sequence>
<dbReference type="InterPro" id="IPR052816">
    <property type="entry name" value="Peroxisomal_Membrane_PEX28-32"/>
</dbReference>
<comment type="caution">
    <text evidence="8">The sequence shown here is derived from an EMBL/GenBank/DDBJ whole genome shotgun (WGS) entry which is preliminary data.</text>
</comment>
<reference evidence="8" key="2">
    <citation type="submission" date="2021-01" db="EMBL/GenBank/DDBJ databases">
        <authorList>
            <person name="Schikora-Tamarit M.A."/>
        </authorList>
    </citation>
    <scope>NUCLEOTIDE SEQUENCE</scope>
    <source>
        <strain evidence="8">NCAIM Y.01608</strain>
    </source>
</reference>
<reference evidence="8" key="1">
    <citation type="journal article" date="2021" name="Open Biol.">
        <title>Shared evolutionary footprints suggest mitochondrial oxidative damage underlies multiple complex I losses in fungi.</title>
        <authorList>
            <person name="Schikora-Tamarit M.A."/>
            <person name="Marcet-Houben M."/>
            <person name="Nosek J."/>
            <person name="Gabaldon T."/>
        </authorList>
    </citation>
    <scope>NUCLEOTIDE SEQUENCE</scope>
    <source>
        <strain evidence="8">NCAIM Y.01608</strain>
    </source>
</reference>
<organism evidence="8 9">
    <name type="scientific">Ogataea polymorpha</name>
    <dbReference type="NCBI Taxonomy" id="460523"/>
    <lineage>
        <taxon>Eukaryota</taxon>
        <taxon>Fungi</taxon>
        <taxon>Dikarya</taxon>
        <taxon>Ascomycota</taxon>
        <taxon>Saccharomycotina</taxon>
        <taxon>Pichiomycetes</taxon>
        <taxon>Pichiales</taxon>
        <taxon>Pichiaceae</taxon>
        <taxon>Ogataea</taxon>
    </lineage>
</organism>
<feature type="region of interest" description="Disordered" evidence="5">
    <location>
        <begin position="511"/>
        <end position="535"/>
    </location>
</feature>
<evidence type="ECO:0000259" key="7">
    <source>
        <dbReference type="Pfam" id="PF06398"/>
    </source>
</evidence>
<feature type="transmembrane region" description="Helical" evidence="6">
    <location>
        <begin position="176"/>
        <end position="196"/>
    </location>
</feature>
<feature type="domain" description="TECPR1-like DysF" evidence="7">
    <location>
        <begin position="123"/>
        <end position="493"/>
    </location>
</feature>
<dbReference type="PANTHER" id="PTHR28304">
    <property type="entry name" value="PEROXISOMAL MEMBRANE PROTEIN PEX29"/>
    <property type="match status" value="1"/>
</dbReference>
<evidence type="ECO:0000256" key="3">
    <source>
        <dbReference type="ARBA" id="ARBA00022989"/>
    </source>
</evidence>
<dbReference type="EMBL" id="JAEUBD010000382">
    <property type="protein sequence ID" value="KAH3675273.1"/>
    <property type="molecule type" value="Genomic_DNA"/>
</dbReference>
<proteinExistence type="predicted"/>
<name>A0A9P8TDA8_9ASCO</name>
<gene>
    <name evidence="8" type="ORF">OGATHE_001613</name>
</gene>
<evidence type="ECO:0000256" key="2">
    <source>
        <dbReference type="ARBA" id="ARBA00022692"/>
    </source>
</evidence>
<comment type="subcellular location">
    <subcellularLocation>
        <location evidence="1">Membrane</location>
        <topology evidence="1">Multi-pass membrane protein</topology>
    </subcellularLocation>
</comment>
<dbReference type="AlphaFoldDB" id="A0A9P8TDA8"/>
<keyword evidence="3 6" id="KW-1133">Transmembrane helix</keyword>
<feature type="transmembrane region" description="Helical" evidence="6">
    <location>
        <begin position="247"/>
        <end position="266"/>
    </location>
</feature>
<evidence type="ECO:0000313" key="8">
    <source>
        <dbReference type="EMBL" id="KAH3675273.1"/>
    </source>
</evidence>
<evidence type="ECO:0000313" key="9">
    <source>
        <dbReference type="Proteomes" id="UP000788993"/>
    </source>
</evidence>
<dbReference type="Proteomes" id="UP000788993">
    <property type="component" value="Unassembled WGS sequence"/>
</dbReference>
<dbReference type="PANTHER" id="PTHR28304:SF2">
    <property type="entry name" value="PEROXISOMAL MEMBRANE PROTEIN PEX29"/>
    <property type="match status" value="1"/>
</dbReference>
<evidence type="ECO:0000256" key="5">
    <source>
        <dbReference type="SAM" id="MobiDB-lite"/>
    </source>
</evidence>
<keyword evidence="2 6" id="KW-0812">Transmembrane</keyword>
<feature type="transmembrane region" description="Helical" evidence="6">
    <location>
        <begin position="272"/>
        <end position="292"/>
    </location>
</feature>
<keyword evidence="4 6" id="KW-0472">Membrane</keyword>
<keyword evidence="9" id="KW-1185">Reference proteome</keyword>
<protein>
    <recommendedName>
        <fullName evidence="7">TECPR1-like DysF domain-containing protein</fullName>
    </recommendedName>
</protein>
<dbReference type="GO" id="GO:0007031">
    <property type="term" value="P:peroxisome organization"/>
    <property type="evidence" value="ECO:0007669"/>
    <property type="project" value="TreeGrafter"/>
</dbReference>
<dbReference type="GO" id="GO:0005778">
    <property type="term" value="C:peroxisomal membrane"/>
    <property type="evidence" value="ECO:0007669"/>
    <property type="project" value="UniProtKB-ARBA"/>
</dbReference>
<evidence type="ECO:0000256" key="1">
    <source>
        <dbReference type="ARBA" id="ARBA00004141"/>
    </source>
</evidence>
<evidence type="ECO:0000256" key="6">
    <source>
        <dbReference type="SAM" id="Phobius"/>
    </source>
</evidence>